<organism evidence="10 11">
    <name type="scientific">Baekduia soli</name>
    <dbReference type="NCBI Taxonomy" id="496014"/>
    <lineage>
        <taxon>Bacteria</taxon>
        <taxon>Bacillati</taxon>
        <taxon>Actinomycetota</taxon>
        <taxon>Thermoleophilia</taxon>
        <taxon>Solirubrobacterales</taxon>
        <taxon>Baekduiaceae</taxon>
        <taxon>Baekduia</taxon>
    </lineage>
</organism>
<comment type="subcellular location">
    <subcellularLocation>
        <location evidence="1">Cell membrane</location>
        <topology evidence="1">Multi-pass membrane protein</topology>
    </subcellularLocation>
</comment>
<dbReference type="Pfam" id="PF01061">
    <property type="entry name" value="ABC2_membrane"/>
    <property type="match status" value="1"/>
</dbReference>
<feature type="transmembrane region" description="Helical" evidence="8">
    <location>
        <begin position="102"/>
        <end position="123"/>
    </location>
</feature>
<feature type="region of interest" description="Disordered" evidence="7">
    <location>
        <begin position="1"/>
        <end position="28"/>
    </location>
</feature>
<dbReference type="EMBL" id="CP042430">
    <property type="protein sequence ID" value="QEC46594.1"/>
    <property type="molecule type" value="Genomic_DNA"/>
</dbReference>
<dbReference type="AlphaFoldDB" id="A0A5B8U0P3"/>
<dbReference type="InterPro" id="IPR013525">
    <property type="entry name" value="ABC2_TM"/>
</dbReference>
<feature type="compositionally biased region" description="Basic residues" evidence="7">
    <location>
        <begin position="1"/>
        <end position="18"/>
    </location>
</feature>
<evidence type="ECO:0000259" key="9">
    <source>
        <dbReference type="Pfam" id="PF01061"/>
    </source>
</evidence>
<evidence type="ECO:0000256" key="5">
    <source>
        <dbReference type="ARBA" id="ARBA00022989"/>
    </source>
</evidence>
<dbReference type="Proteomes" id="UP000321805">
    <property type="component" value="Chromosome"/>
</dbReference>
<evidence type="ECO:0000313" key="11">
    <source>
        <dbReference type="Proteomes" id="UP000321805"/>
    </source>
</evidence>
<protein>
    <recommendedName>
        <fullName evidence="9">ABC-2 type transporter transmembrane domain-containing protein</fullName>
    </recommendedName>
</protein>
<keyword evidence="4 8" id="KW-0812">Transmembrane</keyword>
<dbReference type="KEGG" id="bsol:FSW04_02695"/>
<feature type="transmembrane region" description="Helical" evidence="8">
    <location>
        <begin position="210"/>
        <end position="229"/>
    </location>
</feature>
<comment type="similarity">
    <text evidence="2">Belongs to the ABC-2 integral membrane protein family.</text>
</comment>
<evidence type="ECO:0000256" key="6">
    <source>
        <dbReference type="ARBA" id="ARBA00023136"/>
    </source>
</evidence>
<feature type="transmembrane region" description="Helical" evidence="8">
    <location>
        <begin position="61"/>
        <end position="82"/>
    </location>
</feature>
<keyword evidence="11" id="KW-1185">Reference proteome</keyword>
<dbReference type="GO" id="GO:0140359">
    <property type="term" value="F:ABC-type transporter activity"/>
    <property type="evidence" value="ECO:0007669"/>
    <property type="project" value="InterPro"/>
</dbReference>
<dbReference type="PANTHER" id="PTHR43077:SF8">
    <property type="entry name" value="DOXORUBICIN RESISTANCE ABC TRANSPORTER PERMEASE PROTEIN DRRB"/>
    <property type="match status" value="1"/>
</dbReference>
<feature type="transmembrane region" description="Helical" evidence="8">
    <location>
        <begin position="144"/>
        <end position="168"/>
    </location>
</feature>
<feature type="domain" description="ABC-2 type transporter transmembrane" evidence="9">
    <location>
        <begin position="47"/>
        <end position="255"/>
    </location>
</feature>
<name>A0A5B8U0P3_9ACTN</name>
<feature type="transmembrane region" description="Helical" evidence="8">
    <location>
        <begin position="265"/>
        <end position="284"/>
    </location>
</feature>
<reference evidence="10 11" key="1">
    <citation type="journal article" date="2018" name="J. Microbiol.">
        <title>Baekduia soli gen. nov., sp. nov., a novel bacterium isolated from the soil of Baekdu Mountain and proposal of a novel family name, Baekduiaceae fam. nov.</title>
        <authorList>
            <person name="An D.S."/>
            <person name="Siddiqi M.Z."/>
            <person name="Kim K.H."/>
            <person name="Yu H.S."/>
            <person name="Im W.T."/>
        </authorList>
    </citation>
    <scope>NUCLEOTIDE SEQUENCE [LARGE SCALE GENOMIC DNA]</scope>
    <source>
        <strain evidence="10 11">BR7-21</strain>
    </source>
</reference>
<evidence type="ECO:0000313" key="10">
    <source>
        <dbReference type="EMBL" id="QEC46594.1"/>
    </source>
</evidence>
<dbReference type="PIRSF" id="PIRSF006648">
    <property type="entry name" value="DrrB"/>
    <property type="match status" value="1"/>
</dbReference>
<sequence length="294" mass="30852">MGRHRAVARVRRRDRHRGAGPVGGLARPGHADGAHVTALRGSLHVALAVFRRYMLTAIKNPALFIPAMLFPLLFLVSFAGGLSRVADVPGFDFPSGYTSFQFVFVFLQSAAFGGVFTGFAVAFDFENGFARRLLLAAPHRSGLVLGYVLSAIGRFALTGVAVTVAGLVGGMRIDGSGVDLVGLLGLAIILNAAATLWAVGIALRAKTVQAGPVMQIPIFLVLFLAPVYVPLDLLTGWIEAVASWNPLTAIVEAGRGFISGQPTSVALSFGCAVGLTAVLTAWAMTGLRRVERGV</sequence>
<evidence type="ECO:0000256" key="4">
    <source>
        <dbReference type="ARBA" id="ARBA00022692"/>
    </source>
</evidence>
<keyword evidence="3" id="KW-1003">Cell membrane</keyword>
<keyword evidence="5 8" id="KW-1133">Transmembrane helix</keyword>
<gene>
    <name evidence="10" type="ORF">FSW04_02695</name>
</gene>
<evidence type="ECO:0000256" key="1">
    <source>
        <dbReference type="ARBA" id="ARBA00004651"/>
    </source>
</evidence>
<dbReference type="InterPro" id="IPR000412">
    <property type="entry name" value="ABC_2_transport"/>
</dbReference>
<accession>A0A5B8U0P3</accession>
<dbReference type="GO" id="GO:0043190">
    <property type="term" value="C:ATP-binding cassette (ABC) transporter complex"/>
    <property type="evidence" value="ECO:0007669"/>
    <property type="project" value="InterPro"/>
</dbReference>
<dbReference type="OrthoDB" id="8988363at2"/>
<evidence type="ECO:0000256" key="2">
    <source>
        <dbReference type="ARBA" id="ARBA00007783"/>
    </source>
</evidence>
<dbReference type="PANTHER" id="PTHR43077">
    <property type="entry name" value="TRANSPORT PERMEASE YVFS-RELATED"/>
    <property type="match status" value="1"/>
</dbReference>
<dbReference type="InterPro" id="IPR051328">
    <property type="entry name" value="T7SS_ABC-Transporter"/>
</dbReference>
<evidence type="ECO:0000256" key="8">
    <source>
        <dbReference type="SAM" id="Phobius"/>
    </source>
</evidence>
<evidence type="ECO:0000256" key="3">
    <source>
        <dbReference type="ARBA" id="ARBA00022475"/>
    </source>
</evidence>
<evidence type="ECO:0000256" key="7">
    <source>
        <dbReference type="SAM" id="MobiDB-lite"/>
    </source>
</evidence>
<feature type="transmembrane region" description="Helical" evidence="8">
    <location>
        <begin position="180"/>
        <end position="203"/>
    </location>
</feature>
<proteinExistence type="inferred from homology"/>
<keyword evidence="6 8" id="KW-0472">Membrane</keyword>